<proteinExistence type="predicted"/>
<organism evidence="1 2">
    <name type="scientific">Athelia psychrophila</name>
    <dbReference type="NCBI Taxonomy" id="1759441"/>
    <lineage>
        <taxon>Eukaryota</taxon>
        <taxon>Fungi</taxon>
        <taxon>Dikarya</taxon>
        <taxon>Basidiomycota</taxon>
        <taxon>Agaricomycotina</taxon>
        <taxon>Agaricomycetes</taxon>
        <taxon>Agaricomycetidae</taxon>
        <taxon>Atheliales</taxon>
        <taxon>Atheliaceae</taxon>
        <taxon>Athelia</taxon>
    </lineage>
</organism>
<feature type="non-terminal residue" evidence="1">
    <location>
        <position position="95"/>
    </location>
</feature>
<dbReference type="EMBL" id="KV417481">
    <property type="protein sequence ID" value="KZP33718.1"/>
    <property type="molecule type" value="Genomic_DNA"/>
</dbReference>
<evidence type="ECO:0000313" key="1">
    <source>
        <dbReference type="EMBL" id="KZP33718.1"/>
    </source>
</evidence>
<protein>
    <submittedName>
        <fullName evidence="1">Uncharacterized protein</fullName>
    </submittedName>
</protein>
<evidence type="ECO:0000313" key="2">
    <source>
        <dbReference type="Proteomes" id="UP000076532"/>
    </source>
</evidence>
<gene>
    <name evidence="1" type="ORF">FIBSPDRAFT_846871</name>
</gene>
<dbReference type="Proteomes" id="UP000076532">
    <property type="component" value="Unassembled WGS sequence"/>
</dbReference>
<reference evidence="1 2" key="1">
    <citation type="journal article" date="2016" name="Mol. Biol. Evol.">
        <title>Comparative Genomics of Early-Diverging Mushroom-Forming Fungi Provides Insights into the Origins of Lignocellulose Decay Capabilities.</title>
        <authorList>
            <person name="Nagy L.G."/>
            <person name="Riley R."/>
            <person name="Tritt A."/>
            <person name="Adam C."/>
            <person name="Daum C."/>
            <person name="Floudas D."/>
            <person name="Sun H."/>
            <person name="Yadav J.S."/>
            <person name="Pangilinan J."/>
            <person name="Larsson K.H."/>
            <person name="Matsuura K."/>
            <person name="Barry K."/>
            <person name="Labutti K."/>
            <person name="Kuo R."/>
            <person name="Ohm R.A."/>
            <person name="Bhattacharya S.S."/>
            <person name="Shirouzu T."/>
            <person name="Yoshinaga Y."/>
            <person name="Martin F.M."/>
            <person name="Grigoriev I.V."/>
            <person name="Hibbett D.S."/>
        </authorList>
    </citation>
    <scope>NUCLEOTIDE SEQUENCE [LARGE SCALE GENOMIC DNA]</scope>
    <source>
        <strain evidence="1 2">CBS 109695</strain>
    </source>
</reference>
<accession>A0A166WFY4</accession>
<name>A0A166WFY4_9AGAM</name>
<keyword evidence="2" id="KW-1185">Reference proteome</keyword>
<sequence length="95" mass="10829">MNEYPDSASTRMLVHSERPVVHTYDRGGQVQGTRRQMPELRPGLSIVCTLNLAAYSHINALEISLHFWYRRFAIGPSRLGKPSFNTAHDTTKNIF</sequence>
<dbReference type="AlphaFoldDB" id="A0A166WFY4"/>